<name>A0AC35TZA5_9BILA</name>
<proteinExistence type="predicted"/>
<dbReference type="WBParaSite" id="RSKR_0000595000.1">
    <property type="protein sequence ID" value="RSKR_0000595000.1"/>
    <property type="gene ID" value="RSKR_0000595000"/>
</dbReference>
<reference evidence="2" key="1">
    <citation type="submission" date="2016-11" db="UniProtKB">
        <authorList>
            <consortium name="WormBaseParasite"/>
        </authorList>
    </citation>
    <scope>IDENTIFICATION</scope>
    <source>
        <strain evidence="2">KR3021</strain>
    </source>
</reference>
<sequence length="864" mass="98446">MADWKPEKLITDSKSFKAPFTIHIAKWNPMHDNIVLASREGELALRRNGWRKGWKIDVSKVKGVYYEKMGSINRANKEAGFVECLEWSPNGLYLAVGLSNNYVHIIDYETGQVRYSKRFSHPVVNLKWQWLVDKKDIQQYAEEFLETTNSSAHFPTFYADEEANRDRYAAVELIKEFCLYSVPRDLFGTMLFVVTEDLSIHGLACGLFPGASIKLPVEKFGNFDPSSGEVMDINYDKETKKLYVAYYGTAYGSPCFSKEHGVSEITPETPDRVGQDTIVCEFDLKFDHCAHLADLFVLACRWAQLYYAFIYTKCSFEYLICDWKDAMSLIVSVFRSYNLPPVPEVEGYVHPVEAGFHRELARQICAGFTSPTALYHLRFKLKMEGLARLHDTVVVKLTDVAKQVSGPLRMGIDRIVAINSRIMEERKSMASAFESPDAPFLRKPDTRSNWIYSLSKRIEFFQRGFDTERENLLNLVRYIFHSSPFASFAAKVNKKSASEGGLIDSPNYPPDLKMAFAYLLSTRQTSWDLMENFLDSSDEDDAAALARGLLDPTAKLDIKAKTKAFLNNVKDRTMKNIIDTNKTDDWEDLCPIKEFRTSVINKLLVGQDEEKVLTPRTYTPSDHIMCEVNNLTLFDLGDCSRNINNIPHGIMKLFECSENLFNDHLEINILNLSMTNKYNVELSHPVGCDKVDLKFVKNITRKEKVQPKSKVVAPDYIRVVSFRGESNKLVVNSIEPKLIGQQVKPVTFYGIAPSQKHLVQNTGTVLPNPMTGFEEYGCKEIISFAVNEANCVYGLAKLKHSPRPDLALPFFSVPESNTVYVDNTVEDLFECSEILHHRIHNIGVFIALDRTRVYWYSSVSKVDS</sequence>
<dbReference type="Proteomes" id="UP000095286">
    <property type="component" value="Unplaced"/>
</dbReference>
<organism evidence="1 2">
    <name type="scientific">Rhabditophanes sp. KR3021</name>
    <dbReference type="NCBI Taxonomy" id="114890"/>
    <lineage>
        <taxon>Eukaryota</taxon>
        <taxon>Metazoa</taxon>
        <taxon>Ecdysozoa</taxon>
        <taxon>Nematoda</taxon>
        <taxon>Chromadorea</taxon>
        <taxon>Rhabditida</taxon>
        <taxon>Tylenchina</taxon>
        <taxon>Panagrolaimomorpha</taxon>
        <taxon>Strongyloidoidea</taxon>
        <taxon>Alloionematidae</taxon>
        <taxon>Rhabditophanes</taxon>
    </lineage>
</organism>
<accession>A0AC35TZA5</accession>
<evidence type="ECO:0000313" key="2">
    <source>
        <dbReference type="WBParaSite" id="RSKR_0000595000.1"/>
    </source>
</evidence>
<evidence type="ECO:0000313" key="1">
    <source>
        <dbReference type="Proteomes" id="UP000095286"/>
    </source>
</evidence>
<protein>
    <submittedName>
        <fullName evidence="2">ANAPC4_WD40 domain-containing protein</fullName>
    </submittedName>
</protein>